<keyword evidence="1" id="KW-0479">Metal-binding</keyword>
<evidence type="ECO:0000313" key="4">
    <source>
        <dbReference type="EMBL" id="ORE11291.1"/>
    </source>
</evidence>
<dbReference type="Pfam" id="PF00168">
    <property type="entry name" value="C2"/>
    <property type="match status" value="1"/>
</dbReference>
<dbReference type="SUPFAM" id="SSF49562">
    <property type="entry name" value="C2 domain (Calcium/lipid-binding domain, CaLB)"/>
    <property type="match status" value="1"/>
</dbReference>
<organism evidence="4">
    <name type="scientific">Rhizopus microsporus var. microsporus</name>
    <dbReference type="NCBI Taxonomy" id="86635"/>
    <lineage>
        <taxon>Eukaryota</taxon>
        <taxon>Fungi</taxon>
        <taxon>Fungi incertae sedis</taxon>
        <taxon>Mucoromycota</taxon>
        <taxon>Mucoromycotina</taxon>
        <taxon>Mucoromycetes</taxon>
        <taxon>Mucorales</taxon>
        <taxon>Mucorineae</taxon>
        <taxon>Rhizopodaceae</taxon>
        <taxon>Rhizopus</taxon>
    </lineage>
</organism>
<evidence type="ECO:0000259" key="3">
    <source>
        <dbReference type="PROSITE" id="PS50004"/>
    </source>
</evidence>
<protein>
    <recommendedName>
        <fullName evidence="3">C2 domain-containing protein</fullName>
    </recommendedName>
</protein>
<dbReference type="AlphaFoldDB" id="A0A1X0RH93"/>
<reference evidence="4" key="1">
    <citation type="journal article" date="2016" name="Proc. Natl. Acad. Sci. U.S.A.">
        <title>Lipid metabolic changes in an early divergent fungus govern the establishment of a mutualistic symbiosis with endobacteria.</title>
        <authorList>
            <person name="Lastovetsky O.A."/>
            <person name="Gaspar M.L."/>
            <person name="Mondo S.J."/>
            <person name="LaButti K.M."/>
            <person name="Sandor L."/>
            <person name="Grigoriev I.V."/>
            <person name="Henry S.A."/>
            <person name="Pawlowska T.E."/>
        </authorList>
    </citation>
    <scope>NUCLEOTIDE SEQUENCE [LARGE SCALE GENOMIC DNA]</scope>
    <source>
        <strain evidence="4">ATCC 52814</strain>
    </source>
</reference>
<dbReference type="OrthoDB" id="270970at2759"/>
<dbReference type="PRINTS" id="PR00360">
    <property type="entry name" value="C2DOMAIN"/>
</dbReference>
<keyword evidence="2" id="KW-0106">Calcium</keyword>
<dbReference type="InterPro" id="IPR000008">
    <property type="entry name" value="C2_dom"/>
</dbReference>
<dbReference type="Proteomes" id="UP000242414">
    <property type="component" value="Unassembled WGS sequence"/>
</dbReference>
<name>A0A1X0RH93_RHIZD</name>
<dbReference type="PROSITE" id="PS50004">
    <property type="entry name" value="C2"/>
    <property type="match status" value="1"/>
</dbReference>
<dbReference type="PANTHER" id="PTHR45911:SF4">
    <property type="entry name" value="MULTIPLE C2 AND TRANSMEMBRANE DOMAIN-CONTAINING PROTEIN"/>
    <property type="match status" value="1"/>
</dbReference>
<evidence type="ECO:0000256" key="1">
    <source>
        <dbReference type="ARBA" id="ARBA00022723"/>
    </source>
</evidence>
<dbReference type="GO" id="GO:0016020">
    <property type="term" value="C:membrane"/>
    <property type="evidence" value="ECO:0007669"/>
    <property type="project" value="TreeGrafter"/>
</dbReference>
<feature type="domain" description="C2" evidence="3">
    <location>
        <begin position="1"/>
        <end position="108"/>
    </location>
</feature>
<dbReference type="SMART" id="SM00239">
    <property type="entry name" value="C2"/>
    <property type="match status" value="1"/>
</dbReference>
<dbReference type="EMBL" id="KV921858">
    <property type="protein sequence ID" value="ORE11291.1"/>
    <property type="molecule type" value="Genomic_DNA"/>
</dbReference>
<dbReference type="GO" id="GO:0005509">
    <property type="term" value="F:calcium ion binding"/>
    <property type="evidence" value="ECO:0007669"/>
    <property type="project" value="TreeGrafter"/>
</dbReference>
<sequence length="131" mass="15044">MFDKYPAGTLVVTVIEARKLKSKDLIGKNDPYVELWLDDKYKQRTAVIKNNNNPVWNQTFTFPMEEGGDKHKLYFNVRDKDTFGSDNIGDTKIDFKSVFSGTPIDTWVDLPAKLGLTSHGELHVYIQFMPQ</sequence>
<dbReference type="Gene3D" id="2.60.40.150">
    <property type="entry name" value="C2 domain"/>
    <property type="match status" value="1"/>
</dbReference>
<dbReference type="CDD" id="cd00030">
    <property type="entry name" value="C2"/>
    <property type="match status" value="1"/>
</dbReference>
<gene>
    <name evidence="4" type="ORF">BCV72DRAFT_115185</name>
</gene>
<dbReference type="InterPro" id="IPR035892">
    <property type="entry name" value="C2_domain_sf"/>
</dbReference>
<dbReference type="PANTHER" id="PTHR45911">
    <property type="entry name" value="C2 DOMAIN-CONTAINING PROTEIN"/>
    <property type="match status" value="1"/>
</dbReference>
<accession>A0A1X0RH93</accession>
<dbReference type="VEuPathDB" id="FungiDB:BCV72DRAFT_115185"/>
<evidence type="ECO:0000256" key="2">
    <source>
        <dbReference type="ARBA" id="ARBA00022837"/>
    </source>
</evidence>
<proteinExistence type="predicted"/>